<gene>
    <name evidence="1" type="ORF">ACFSNC_00045</name>
    <name evidence="2" type="ORF">ACFSNC_23675</name>
</gene>
<dbReference type="Proteomes" id="UP001597299">
    <property type="component" value="Unassembled WGS sequence"/>
</dbReference>
<dbReference type="EMBL" id="JBHUHD010000001">
    <property type="protein sequence ID" value="MFD2143418.1"/>
    <property type="molecule type" value="Genomic_DNA"/>
</dbReference>
<proteinExistence type="predicted"/>
<organism evidence="1 3">
    <name type="scientific">Ancylobacter oerskovii</name>
    <dbReference type="NCBI Taxonomy" id="459519"/>
    <lineage>
        <taxon>Bacteria</taxon>
        <taxon>Pseudomonadati</taxon>
        <taxon>Pseudomonadota</taxon>
        <taxon>Alphaproteobacteria</taxon>
        <taxon>Hyphomicrobiales</taxon>
        <taxon>Xanthobacteraceae</taxon>
        <taxon>Ancylobacter</taxon>
    </lineage>
</organism>
<sequence>MNDRPILLSRGELLELRWTAMGQVRGGSYEPAPNLFMLWRDGQLIGFTSEFEAGLTLGERFARQFGCELIDVTIETTAPEDRPQWPPLPTT</sequence>
<reference evidence="1" key="1">
    <citation type="journal article" date="2014" name="Int. J. Syst. Evol. Microbiol.">
        <title>Complete genome of a new Firmicutes species belonging to the dominant human colonic microbiota ('Ruminococcus bicirculans') reveals two chromosomes and a selective capacity to utilize plant glucans.</title>
        <authorList>
            <consortium name="NISC Comparative Sequencing Program"/>
            <person name="Wegmann U."/>
            <person name="Louis P."/>
            <person name="Goesmann A."/>
            <person name="Henrissat B."/>
            <person name="Duncan S.H."/>
            <person name="Flint H.J."/>
        </authorList>
    </citation>
    <scope>NUCLEOTIDE SEQUENCE</scope>
    <source>
        <strain evidence="1">CCM 7435</strain>
    </source>
</reference>
<evidence type="ECO:0000313" key="1">
    <source>
        <dbReference type="EMBL" id="MFD2138777.1"/>
    </source>
</evidence>
<comment type="caution">
    <text evidence="1">The sequence shown here is derived from an EMBL/GenBank/DDBJ whole genome shotgun (WGS) entry which is preliminary data.</text>
</comment>
<reference evidence="3" key="2">
    <citation type="journal article" date="2019" name="Int. J. Syst. Evol. Microbiol.">
        <title>The Global Catalogue of Microorganisms (GCM) 10K type strain sequencing project: providing services to taxonomists for standard genome sequencing and annotation.</title>
        <authorList>
            <consortium name="The Broad Institute Genomics Platform"/>
            <consortium name="The Broad Institute Genome Sequencing Center for Infectious Disease"/>
            <person name="Wu L."/>
            <person name="Ma J."/>
        </authorList>
    </citation>
    <scope>NUCLEOTIDE SEQUENCE [LARGE SCALE GENOMIC DNA]</scope>
    <source>
        <strain evidence="3">CCM 7435</strain>
    </source>
</reference>
<name>A0ABW4YRJ1_9HYPH</name>
<accession>A0ABW4YRJ1</accession>
<keyword evidence="3" id="KW-1185">Reference proteome</keyword>
<evidence type="ECO:0000313" key="3">
    <source>
        <dbReference type="Proteomes" id="UP001597299"/>
    </source>
</evidence>
<dbReference type="RefSeq" id="WP_213355496.1">
    <property type="nucleotide sequence ID" value="NZ_JAHBGB010000044.1"/>
</dbReference>
<protein>
    <submittedName>
        <fullName evidence="1">Uncharacterized protein</fullName>
    </submittedName>
</protein>
<dbReference type="EMBL" id="JBHUHD010000001">
    <property type="protein sequence ID" value="MFD2138777.1"/>
    <property type="molecule type" value="Genomic_DNA"/>
</dbReference>
<reference evidence="1" key="3">
    <citation type="submission" date="2024-09" db="EMBL/GenBank/DDBJ databases">
        <authorList>
            <person name="Sun Q."/>
            <person name="Mori K."/>
        </authorList>
    </citation>
    <scope>NUCLEOTIDE SEQUENCE</scope>
    <source>
        <strain evidence="1">CCM 7435</strain>
    </source>
</reference>
<evidence type="ECO:0000313" key="2">
    <source>
        <dbReference type="EMBL" id="MFD2143418.1"/>
    </source>
</evidence>